<dbReference type="Pfam" id="PF06985">
    <property type="entry name" value="HET"/>
    <property type="match status" value="1"/>
</dbReference>
<keyword evidence="3" id="KW-1185">Reference proteome</keyword>
<evidence type="ECO:0000313" key="2">
    <source>
        <dbReference type="EMBL" id="OJJ35794.1"/>
    </source>
</evidence>
<evidence type="ECO:0000313" key="3">
    <source>
        <dbReference type="Proteomes" id="UP000184383"/>
    </source>
</evidence>
<dbReference type="PANTHER" id="PTHR33112:SF1">
    <property type="entry name" value="HETEROKARYON INCOMPATIBILITY DOMAIN-CONTAINING PROTEIN"/>
    <property type="match status" value="1"/>
</dbReference>
<organism evidence="2 3">
    <name type="scientific">Aspergillus wentii DTO 134E9</name>
    <dbReference type="NCBI Taxonomy" id="1073089"/>
    <lineage>
        <taxon>Eukaryota</taxon>
        <taxon>Fungi</taxon>
        <taxon>Dikarya</taxon>
        <taxon>Ascomycota</taxon>
        <taxon>Pezizomycotina</taxon>
        <taxon>Eurotiomycetes</taxon>
        <taxon>Eurotiomycetidae</taxon>
        <taxon>Eurotiales</taxon>
        <taxon>Aspergillaceae</taxon>
        <taxon>Aspergillus</taxon>
        <taxon>Aspergillus subgen. Cremei</taxon>
    </lineage>
</organism>
<dbReference type="STRING" id="1073089.A0A1L9RLM1"/>
<feature type="domain" description="Heterokaryon incompatibility" evidence="1">
    <location>
        <begin position="1"/>
        <end position="70"/>
    </location>
</feature>
<name>A0A1L9RLM1_ASPWE</name>
<dbReference type="InterPro" id="IPR010730">
    <property type="entry name" value="HET"/>
</dbReference>
<dbReference type="PANTHER" id="PTHR33112">
    <property type="entry name" value="DOMAIN PROTEIN, PUTATIVE-RELATED"/>
    <property type="match status" value="1"/>
</dbReference>
<gene>
    <name evidence="2" type="ORF">ASPWEDRAFT_41034</name>
</gene>
<reference evidence="3" key="1">
    <citation type="journal article" date="2017" name="Genome Biol.">
        <title>Comparative genomics reveals high biological diversity and specific adaptations in the industrially and medically important fungal genus Aspergillus.</title>
        <authorList>
            <person name="de Vries R.P."/>
            <person name="Riley R."/>
            <person name="Wiebenga A."/>
            <person name="Aguilar-Osorio G."/>
            <person name="Amillis S."/>
            <person name="Uchima C.A."/>
            <person name="Anderluh G."/>
            <person name="Asadollahi M."/>
            <person name="Askin M."/>
            <person name="Barry K."/>
            <person name="Battaglia E."/>
            <person name="Bayram O."/>
            <person name="Benocci T."/>
            <person name="Braus-Stromeyer S.A."/>
            <person name="Caldana C."/>
            <person name="Canovas D."/>
            <person name="Cerqueira G.C."/>
            <person name="Chen F."/>
            <person name="Chen W."/>
            <person name="Choi C."/>
            <person name="Clum A."/>
            <person name="Dos Santos R.A."/>
            <person name="Damasio A.R."/>
            <person name="Diallinas G."/>
            <person name="Emri T."/>
            <person name="Fekete E."/>
            <person name="Flipphi M."/>
            <person name="Freyberg S."/>
            <person name="Gallo A."/>
            <person name="Gournas C."/>
            <person name="Habgood R."/>
            <person name="Hainaut M."/>
            <person name="Harispe M.L."/>
            <person name="Henrissat B."/>
            <person name="Hilden K.S."/>
            <person name="Hope R."/>
            <person name="Hossain A."/>
            <person name="Karabika E."/>
            <person name="Karaffa L."/>
            <person name="Karanyi Z."/>
            <person name="Krasevec N."/>
            <person name="Kuo A."/>
            <person name="Kusch H."/>
            <person name="LaButti K."/>
            <person name="Lagendijk E.L."/>
            <person name="Lapidus A."/>
            <person name="Levasseur A."/>
            <person name="Lindquist E."/>
            <person name="Lipzen A."/>
            <person name="Logrieco A.F."/>
            <person name="MacCabe A."/>
            <person name="Maekelae M.R."/>
            <person name="Malavazi I."/>
            <person name="Melin P."/>
            <person name="Meyer V."/>
            <person name="Mielnichuk N."/>
            <person name="Miskei M."/>
            <person name="Molnar A.P."/>
            <person name="Mule G."/>
            <person name="Ngan C.Y."/>
            <person name="Orejas M."/>
            <person name="Orosz E."/>
            <person name="Ouedraogo J.P."/>
            <person name="Overkamp K.M."/>
            <person name="Park H.-S."/>
            <person name="Perrone G."/>
            <person name="Piumi F."/>
            <person name="Punt P.J."/>
            <person name="Ram A.F."/>
            <person name="Ramon A."/>
            <person name="Rauscher S."/>
            <person name="Record E."/>
            <person name="Riano-Pachon D.M."/>
            <person name="Robert V."/>
            <person name="Roehrig J."/>
            <person name="Ruller R."/>
            <person name="Salamov A."/>
            <person name="Salih N.S."/>
            <person name="Samson R.A."/>
            <person name="Sandor E."/>
            <person name="Sanguinetti M."/>
            <person name="Schuetze T."/>
            <person name="Sepcic K."/>
            <person name="Shelest E."/>
            <person name="Sherlock G."/>
            <person name="Sophianopoulou V."/>
            <person name="Squina F.M."/>
            <person name="Sun H."/>
            <person name="Susca A."/>
            <person name="Todd R.B."/>
            <person name="Tsang A."/>
            <person name="Unkles S.E."/>
            <person name="van de Wiele N."/>
            <person name="van Rossen-Uffink D."/>
            <person name="Oliveira J.V."/>
            <person name="Vesth T.C."/>
            <person name="Visser J."/>
            <person name="Yu J.-H."/>
            <person name="Zhou M."/>
            <person name="Andersen M.R."/>
            <person name="Archer D.B."/>
            <person name="Baker S.E."/>
            <person name="Benoit I."/>
            <person name="Brakhage A.A."/>
            <person name="Braus G.H."/>
            <person name="Fischer R."/>
            <person name="Frisvad J.C."/>
            <person name="Goldman G.H."/>
            <person name="Houbraken J."/>
            <person name="Oakley B."/>
            <person name="Pocsi I."/>
            <person name="Scazzocchio C."/>
            <person name="Seiboth B."/>
            <person name="vanKuyk P.A."/>
            <person name="Wortman J."/>
            <person name="Dyer P.S."/>
            <person name="Grigoriev I.V."/>
        </authorList>
    </citation>
    <scope>NUCLEOTIDE SEQUENCE [LARGE SCALE GENOMIC DNA]</scope>
    <source>
        <strain evidence="3">DTO 134E9</strain>
    </source>
</reference>
<dbReference type="RefSeq" id="XP_040689470.1">
    <property type="nucleotide sequence ID" value="XM_040835449.1"/>
</dbReference>
<accession>A0A1L9RLM1</accession>
<evidence type="ECO:0000259" key="1">
    <source>
        <dbReference type="Pfam" id="PF06985"/>
    </source>
</evidence>
<proteinExistence type="predicted"/>
<dbReference type="VEuPathDB" id="FungiDB:ASPWEDRAFT_41034"/>
<dbReference type="GeneID" id="63751297"/>
<dbReference type="OrthoDB" id="2958217at2759"/>
<sequence>MAGIYGRSLVTLVAMAGSNASHGLPGVSTVKRNYRISFSTQGVYVLRQTEGYHDLVHDSNWATRGWTFQEALLSPRMLLFSDYGVFFECLHDKAIQDEDPNVRLHRGSDQPRFHLSSLYQNLVKAFSQRSLSFESDILRAFSGVLHAKYRKNHYFGLPFRKFNSAILWIPDRAISWTAEMELYRPRNSPEGSVFPSWSWASVTEEVEFLYAAHLAPLVAWAIPASDSGRSTLQILPHGSGEECKPKDDMCFALGIAVAWKKGCFRGPIPAALNFNATWAQYESIIQPRWSTFDAFYDDVHDMVNGIPRDVKIKFPASLVDRVNGAPGMAYTPFLRLQPVYLTEADIISRRPKLRDERGNTIAWYVSYGADEDKLSTNAPTITDEGLYLDVIALSMCMGRLSDLQWPHLDEYENGNAYGRENIIMRDCAGAPLYQGKGETDACILKVYLMVLETQHGISRRVGIAEAFLNVWADANPQFGSFIIE</sequence>
<dbReference type="Proteomes" id="UP000184383">
    <property type="component" value="Unassembled WGS sequence"/>
</dbReference>
<dbReference type="EMBL" id="KV878212">
    <property type="protein sequence ID" value="OJJ35794.1"/>
    <property type="molecule type" value="Genomic_DNA"/>
</dbReference>
<protein>
    <recommendedName>
        <fullName evidence="1">Heterokaryon incompatibility domain-containing protein</fullName>
    </recommendedName>
</protein>
<dbReference type="AlphaFoldDB" id="A0A1L9RLM1"/>